<dbReference type="Proteomes" id="UP001165085">
    <property type="component" value="Unassembled WGS sequence"/>
</dbReference>
<organism evidence="1 2">
    <name type="scientific">Triparma strigata</name>
    <dbReference type="NCBI Taxonomy" id="1606541"/>
    <lineage>
        <taxon>Eukaryota</taxon>
        <taxon>Sar</taxon>
        <taxon>Stramenopiles</taxon>
        <taxon>Ochrophyta</taxon>
        <taxon>Bolidophyceae</taxon>
        <taxon>Parmales</taxon>
        <taxon>Triparmaceae</taxon>
        <taxon>Triparma</taxon>
    </lineage>
</organism>
<proteinExistence type="predicted"/>
<reference evidence="2" key="1">
    <citation type="journal article" date="2023" name="Commun. Biol.">
        <title>Genome analysis of Parmales, the sister group of diatoms, reveals the evolutionary specialization of diatoms from phago-mixotrophs to photoautotrophs.</title>
        <authorList>
            <person name="Ban H."/>
            <person name="Sato S."/>
            <person name="Yoshikawa S."/>
            <person name="Yamada K."/>
            <person name="Nakamura Y."/>
            <person name="Ichinomiya M."/>
            <person name="Sato N."/>
            <person name="Blanc-Mathieu R."/>
            <person name="Endo H."/>
            <person name="Kuwata A."/>
            <person name="Ogata H."/>
        </authorList>
    </citation>
    <scope>NUCLEOTIDE SEQUENCE [LARGE SCALE GENOMIC DNA]</scope>
    <source>
        <strain evidence="2">NIES 3701</strain>
    </source>
</reference>
<name>A0A9W7B400_9STRA</name>
<gene>
    <name evidence="1" type="ORF">TrST_g7141</name>
</gene>
<evidence type="ECO:0000313" key="1">
    <source>
        <dbReference type="EMBL" id="GMH83576.1"/>
    </source>
</evidence>
<dbReference type="Pfam" id="PF00702">
    <property type="entry name" value="Hydrolase"/>
    <property type="match status" value="1"/>
</dbReference>
<evidence type="ECO:0000313" key="2">
    <source>
        <dbReference type="Proteomes" id="UP001165085"/>
    </source>
</evidence>
<dbReference type="NCBIfam" id="TIGR01509">
    <property type="entry name" value="HAD-SF-IA-v3"/>
    <property type="match status" value="1"/>
</dbReference>
<dbReference type="AlphaFoldDB" id="A0A9W7B400"/>
<dbReference type="Gene3D" id="3.40.50.1000">
    <property type="entry name" value="HAD superfamily/HAD-like"/>
    <property type="match status" value="1"/>
</dbReference>
<sequence length="397" mass="45230">MEAVDILLMDLDGCLYPADNGYTDHIHQNIYEFMVNNGGPSNSIKTLADAKKAWAPIFSKWNLTKRGLKHEGWTFDSTAYDTFIRKGADKFIKPSPSLRSTLLSLPQKKVLFTNSPEASARECLSLLGVLDCFEFIAGTDFQNNEHCKPELEAFEKVLEKLNVKKGDEHKICYFEDSFKNLERGREMGMRTVFVRSETLEKEGRDGSETDRFDVVLNDVGLDLKEKCPGLWRGYSVREVGFWGPTSSLPLVSDYISNPSYPPLTSSMISRLRPSPDNDTIVHSYELAEHVSRVDGRKCGCTNLMIRRGKVIWMFPESLYHYCKEHGVKIGGEAFKGFEEVLKEESVGTRETLMLWDDEAGEETEIEGREAIEGYLQDRSEVYTEFQKVSEVKTCWLL</sequence>
<comment type="caution">
    <text evidence="1">The sequence shown here is derived from an EMBL/GenBank/DDBJ whole genome shotgun (WGS) entry which is preliminary data.</text>
</comment>
<dbReference type="InterPro" id="IPR036412">
    <property type="entry name" value="HAD-like_sf"/>
</dbReference>
<dbReference type="InterPro" id="IPR023214">
    <property type="entry name" value="HAD_sf"/>
</dbReference>
<protein>
    <submittedName>
        <fullName evidence="1">Uncharacterized protein</fullName>
    </submittedName>
</protein>
<keyword evidence="2" id="KW-1185">Reference proteome</keyword>
<dbReference type="SFLD" id="SFLDG01129">
    <property type="entry name" value="C1.5:_HAD__Beta-PGM__Phosphata"/>
    <property type="match status" value="1"/>
</dbReference>
<dbReference type="InterPro" id="IPR006439">
    <property type="entry name" value="HAD-SF_hydro_IA"/>
</dbReference>
<dbReference type="OrthoDB" id="1065058at2759"/>
<dbReference type="EMBL" id="BRXY01000282">
    <property type="protein sequence ID" value="GMH83576.1"/>
    <property type="molecule type" value="Genomic_DNA"/>
</dbReference>
<accession>A0A9W7B400</accession>
<dbReference type="SUPFAM" id="SSF56784">
    <property type="entry name" value="HAD-like"/>
    <property type="match status" value="1"/>
</dbReference>
<dbReference type="PANTHER" id="PTHR12725:SF117">
    <property type="entry name" value="HALOACID DEHALOGENASE-LIKE HYDROLASE"/>
    <property type="match status" value="1"/>
</dbReference>
<dbReference type="PANTHER" id="PTHR12725">
    <property type="entry name" value="HALOACID DEHALOGENASE-LIKE HYDROLASE"/>
    <property type="match status" value="1"/>
</dbReference>
<dbReference type="SFLD" id="SFLDS00003">
    <property type="entry name" value="Haloacid_Dehalogenase"/>
    <property type="match status" value="1"/>
</dbReference>